<reference evidence="2" key="1">
    <citation type="submission" date="2019-08" db="EMBL/GenBank/DDBJ databases">
        <authorList>
            <person name="Kucharzyk K."/>
            <person name="Murdoch R.W."/>
            <person name="Higgins S."/>
            <person name="Loffler F."/>
        </authorList>
    </citation>
    <scope>NUCLEOTIDE SEQUENCE</scope>
</reference>
<dbReference type="AlphaFoldDB" id="A0A645GHR6"/>
<gene>
    <name evidence="2" type="ORF">SDC9_170782</name>
</gene>
<comment type="caution">
    <text evidence="2">The sequence shown here is derived from an EMBL/GenBank/DDBJ whole genome shotgun (WGS) entry which is preliminary data.</text>
</comment>
<name>A0A645GHR6_9ZZZZ</name>
<feature type="compositionally biased region" description="Basic and acidic residues" evidence="1">
    <location>
        <begin position="74"/>
        <end position="90"/>
    </location>
</feature>
<feature type="region of interest" description="Disordered" evidence="1">
    <location>
        <begin position="74"/>
        <end position="102"/>
    </location>
</feature>
<evidence type="ECO:0000313" key="2">
    <source>
        <dbReference type="EMBL" id="MPN23394.1"/>
    </source>
</evidence>
<protein>
    <submittedName>
        <fullName evidence="2">Uncharacterized protein</fullName>
    </submittedName>
</protein>
<evidence type="ECO:0000256" key="1">
    <source>
        <dbReference type="SAM" id="MobiDB-lite"/>
    </source>
</evidence>
<proteinExistence type="predicted"/>
<accession>A0A645GHR6</accession>
<feature type="compositionally biased region" description="Basic residues" evidence="1">
    <location>
        <begin position="92"/>
        <end position="102"/>
    </location>
</feature>
<sequence length="102" mass="11925">MIIVERRLFLRKRGGDHHRIPRRAAKQNVAVKRFVPIERIEMKLQPPPARLMGKGTGSTLDMLDDVARLRTRREIRSAKREPKHRGDGLLRPRFKIQKRGGE</sequence>
<dbReference type="EMBL" id="VSSQ01071877">
    <property type="protein sequence ID" value="MPN23394.1"/>
    <property type="molecule type" value="Genomic_DNA"/>
</dbReference>
<organism evidence="2">
    <name type="scientific">bioreactor metagenome</name>
    <dbReference type="NCBI Taxonomy" id="1076179"/>
    <lineage>
        <taxon>unclassified sequences</taxon>
        <taxon>metagenomes</taxon>
        <taxon>ecological metagenomes</taxon>
    </lineage>
</organism>